<dbReference type="PANTHER" id="PTHR24321:SF8">
    <property type="entry name" value="ESTRADIOL 17-BETA-DEHYDROGENASE 8-RELATED"/>
    <property type="match status" value="1"/>
</dbReference>
<dbReference type="Proteomes" id="UP000321685">
    <property type="component" value="Unassembled WGS sequence"/>
</dbReference>
<dbReference type="AlphaFoldDB" id="A0A511DBN6"/>
<dbReference type="PANTHER" id="PTHR24321">
    <property type="entry name" value="DEHYDROGENASES, SHORT CHAIN"/>
    <property type="match status" value="1"/>
</dbReference>
<keyword evidence="4" id="KW-1185">Reference proteome</keyword>
<dbReference type="OrthoDB" id="3573463at2"/>
<organism evidence="3 4">
    <name type="scientific">Pseudonocardia sulfidoxydans NBRC 16205</name>
    <dbReference type="NCBI Taxonomy" id="1223511"/>
    <lineage>
        <taxon>Bacteria</taxon>
        <taxon>Bacillati</taxon>
        <taxon>Actinomycetota</taxon>
        <taxon>Actinomycetes</taxon>
        <taxon>Pseudonocardiales</taxon>
        <taxon>Pseudonocardiaceae</taxon>
        <taxon>Pseudonocardia</taxon>
    </lineage>
</organism>
<dbReference type="InterPro" id="IPR036291">
    <property type="entry name" value="NAD(P)-bd_dom_sf"/>
</dbReference>
<dbReference type="Pfam" id="PF13561">
    <property type="entry name" value="adh_short_C2"/>
    <property type="match status" value="1"/>
</dbReference>
<dbReference type="PRINTS" id="PR00081">
    <property type="entry name" value="GDHRDH"/>
</dbReference>
<dbReference type="EMBL" id="BJVJ01000007">
    <property type="protein sequence ID" value="GEL22220.1"/>
    <property type="molecule type" value="Genomic_DNA"/>
</dbReference>
<proteinExistence type="inferred from homology"/>
<reference evidence="3 4" key="1">
    <citation type="submission" date="2019-07" db="EMBL/GenBank/DDBJ databases">
        <title>Whole genome shotgun sequence of Pseudonocardia sulfidoxydans NBRC 16205.</title>
        <authorList>
            <person name="Hosoyama A."/>
            <person name="Uohara A."/>
            <person name="Ohji S."/>
            <person name="Ichikawa N."/>
        </authorList>
    </citation>
    <scope>NUCLEOTIDE SEQUENCE [LARGE SCALE GENOMIC DNA]</scope>
    <source>
        <strain evidence="3 4">NBRC 16205</strain>
    </source>
</reference>
<dbReference type="GO" id="GO:0016491">
    <property type="term" value="F:oxidoreductase activity"/>
    <property type="evidence" value="ECO:0007669"/>
    <property type="project" value="UniProtKB-KW"/>
</dbReference>
<keyword evidence="2" id="KW-0560">Oxidoreductase</keyword>
<evidence type="ECO:0000256" key="2">
    <source>
        <dbReference type="ARBA" id="ARBA00023002"/>
    </source>
</evidence>
<evidence type="ECO:0000256" key="1">
    <source>
        <dbReference type="ARBA" id="ARBA00006484"/>
    </source>
</evidence>
<dbReference type="SUPFAM" id="SSF51735">
    <property type="entry name" value="NAD(P)-binding Rossmann-fold domains"/>
    <property type="match status" value="1"/>
</dbReference>
<accession>A0A511DBN6</accession>
<evidence type="ECO:0000313" key="4">
    <source>
        <dbReference type="Proteomes" id="UP000321685"/>
    </source>
</evidence>
<dbReference type="Gene3D" id="3.40.50.720">
    <property type="entry name" value="NAD(P)-binding Rossmann-like Domain"/>
    <property type="match status" value="1"/>
</dbReference>
<gene>
    <name evidence="3" type="ORF">PSU4_11740</name>
</gene>
<comment type="caution">
    <text evidence="3">The sequence shown here is derived from an EMBL/GenBank/DDBJ whole genome shotgun (WGS) entry which is preliminary data.</text>
</comment>
<comment type="similarity">
    <text evidence="1">Belongs to the short-chain dehydrogenases/reductases (SDR) family.</text>
</comment>
<dbReference type="CDD" id="cd05233">
    <property type="entry name" value="SDR_c"/>
    <property type="match status" value="1"/>
</dbReference>
<evidence type="ECO:0000313" key="3">
    <source>
        <dbReference type="EMBL" id="GEL22220.1"/>
    </source>
</evidence>
<dbReference type="RefSeq" id="WP_147103165.1">
    <property type="nucleotide sequence ID" value="NZ_BJVJ01000007.1"/>
</dbReference>
<sequence>MGRLDGKVALVTGAGRVPGRALAAQLVRDGAALILVDHDDDAPSGAVDLISTRAVVQALGGRVVVHDVDVVDKPLLTAAVSTSVRRFGGLDAVVVGPVVTAPCSVEATTDEAWCDALDRVLTGAWNVCRATLPHLVDGGSLTVVGTAAGLRGYAHLAHQAAAEHGVVGLVRSLAHELAPRSIRVNTVHPVADAGATPAGGLVGNLVFDPEAKVPPRFAEAGDVSETVAYLASDDARLLTGLTVPVTAGLVPR</sequence>
<protein>
    <submittedName>
        <fullName evidence="3">3-ketoacyl-ACP reductase</fullName>
    </submittedName>
</protein>
<name>A0A511DBN6_9PSEU</name>
<dbReference type="InterPro" id="IPR002347">
    <property type="entry name" value="SDR_fam"/>
</dbReference>